<keyword evidence="5 6" id="KW-0788">Thiol protease</keyword>
<dbReference type="PROSITE" id="PS00972">
    <property type="entry name" value="USP_1"/>
    <property type="match status" value="1"/>
</dbReference>
<evidence type="ECO:0000256" key="6">
    <source>
        <dbReference type="RuleBase" id="RU366025"/>
    </source>
</evidence>
<dbReference type="PROSITE" id="PS00973">
    <property type="entry name" value="USP_2"/>
    <property type="match status" value="1"/>
</dbReference>
<dbReference type="SMR" id="A0A5F9CEI9"/>
<feature type="compositionally biased region" description="Basic and acidic residues" evidence="7">
    <location>
        <begin position="19"/>
        <end position="28"/>
    </location>
</feature>
<dbReference type="SUPFAM" id="SSF54001">
    <property type="entry name" value="Cysteine proteinases"/>
    <property type="match status" value="1"/>
</dbReference>
<dbReference type="Pfam" id="PF00443">
    <property type="entry name" value="UCH"/>
    <property type="match status" value="1"/>
</dbReference>
<dbReference type="FunCoup" id="A0A5F9CEI9">
    <property type="interactions" value="70"/>
</dbReference>
<protein>
    <recommendedName>
        <fullName evidence="6">Ubiquitin carboxyl-terminal hydrolase</fullName>
        <ecNumber evidence="6">3.4.19.12</ecNumber>
    </recommendedName>
</protein>
<dbReference type="GO" id="GO:0004843">
    <property type="term" value="F:cysteine-type deubiquitinase activity"/>
    <property type="evidence" value="ECO:0007669"/>
    <property type="project" value="UniProtKB-UniRule"/>
</dbReference>
<dbReference type="GO" id="GO:0005829">
    <property type="term" value="C:cytosol"/>
    <property type="evidence" value="ECO:0007669"/>
    <property type="project" value="TreeGrafter"/>
</dbReference>
<organism evidence="9 10">
    <name type="scientific">Oryctolagus cuniculus</name>
    <name type="common">Rabbit</name>
    <dbReference type="NCBI Taxonomy" id="9986"/>
    <lineage>
        <taxon>Eukaryota</taxon>
        <taxon>Metazoa</taxon>
        <taxon>Chordata</taxon>
        <taxon>Craniata</taxon>
        <taxon>Vertebrata</taxon>
        <taxon>Euteleostomi</taxon>
        <taxon>Mammalia</taxon>
        <taxon>Eutheria</taxon>
        <taxon>Euarchontoglires</taxon>
        <taxon>Glires</taxon>
        <taxon>Lagomorpha</taxon>
        <taxon>Leporidae</taxon>
        <taxon>Oryctolagus</taxon>
    </lineage>
</organism>
<keyword evidence="10" id="KW-1185">Reference proteome</keyword>
<dbReference type="InterPro" id="IPR001394">
    <property type="entry name" value="Peptidase_C19_UCH"/>
</dbReference>
<keyword evidence="4 6" id="KW-0378">Hydrolase</keyword>
<feature type="compositionally biased region" description="Basic residues" evidence="7">
    <location>
        <begin position="491"/>
        <end position="501"/>
    </location>
</feature>
<evidence type="ECO:0000256" key="3">
    <source>
        <dbReference type="ARBA" id="ARBA00022786"/>
    </source>
</evidence>
<dbReference type="PANTHER" id="PTHR24006:SF651">
    <property type="entry name" value="INACTIVE UBIQUITIN CARBOXYL-TERMINAL HYDROLASE 17-LIKE PROTEIN 4-RELATED"/>
    <property type="match status" value="1"/>
</dbReference>
<reference evidence="9" key="2">
    <citation type="submission" date="2025-08" db="UniProtKB">
        <authorList>
            <consortium name="Ensembl"/>
        </authorList>
    </citation>
    <scope>IDENTIFICATION</scope>
    <source>
        <strain evidence="9">Thorbecke</strain>
    </source>
</reference>
<feature type="region of interest" description="Disordered" evidence="7">
    <location>
        <begin position="15"/>
        <end position="47"/>
    </location>
</feature>
<dbReference type="PANTHER" id="PTHR24006">
    <property type="entry name" value="UBIQUITIN CARBOXYL-TERMINAL HYDROLASE"/>
    <property type="match status" value="1"/>
</dbReference>
<feature type="region of interest" description="Disordered" evidence="7">
    <location>
        <begin position="480"/>
        <end position="502"/>
    </location>
</feature>
<dbReference type="Gene3D" id="3.90.70.10">
    <property type="entry name" value="Cysteine proteinases"/>
    <property type="match status" value="1"/>
</dbReference>
<evidence type="ECO:0000256" key="7">
    <source>
        <dbReference type="SAM" id="MobiDB-lite"/>
    </source>
</evidence>
<dbReference type="GeneTree" id="ENSGT00940000162665"/>
<dbReference type="GO" id="GO:0016579">
    <property type="term" value="P:protein deubiquitination"/>
    <property type="evidence" value="ECO:0007669"/>
    <property type="project" value="InterPro"/>
</dbReference>
<dbReference type="GO" id="GO:0005634">
    <property type="term" value="C:nucleus"/>
    <property type="evidence" value="ECO:0007669"/>
    <property type="project" value="TreeGrafter"/>
</dbReference>
<evidence type="ECO:0000256" key="2">
    <source>
        <dbReference type="ARBA" id="ARBA00022670"/>
    </source>
</evidence>
<dbReference type="GO" id="GO:0006508">
    <property type="term" value="P:proteolysis"/>
    <property type="evidence" value="ECO:0007669"/>
    <property type="project" value="UniProtKB-KW"/>
</dbReference>
<evidence type="ECO:0000313" key="10">
    <source>
        <dbReference type="Proteomes" id="UP000001811"/>
    </source>
</evidence>
<dbReference type="InParanoid" id="A0A5F9CEI9"/>
<dbReference type="EC" id="3.4.19.12" evidence="6"/>
<comment type="function">
    <text evidence="6">Deubiquitinating enzyme that removes conjugated ubiquitin from specific proteins to regulate different cellular processes.</text>
</comment>
<dbReference type="AlphaFoldDB" id="A0A5F9CEI9"/>
<comment type="catalytic activity">
    <reaction evidence="1 6">
        <text>Thiol-dependent hydrolysis of ester, thioester, amide, peptide and isopeptide bonds formed by the C-terminal Gly of ubiquitin (a 76-residue protein attached to proteins as an intracellular targeting signal).</text>
        <dbReference type="EC" id="3.4.19.12"/>
    </reaction>
</comment>
<dbReference type="InterPro" id="IPR038765">
    <property type="entry name" value="Papain-like_cys_pep_sf"/>
</dbReference>
<accession>A0A5F9CEI9</accession>
<evidence type="ECO:0000256" key="5">
    <source>
        <dbReference type="ARBA" id="ARBA00022807"/>
    </source>
</evidence>
<evidence type="ECO:0000256" key="1">
    <source>
        <dbReference type="ARBA" id="ARBA00000707"/>
    </source>
</evidence>
<dbReference type="InterPro" id="IPR018200">
    <property type="entry name" value="USP_CS"/>
</dbReference>
<keyword evidence="3 6" id="KW-0833">Ubl conjugation pathway</keyword>
<evidence type="ECO:0000256" key="4">
    <source>
        <dbReference type="ARBA" id="ARBA00022801"/>
    </source>
</evidence>
<dbReference type="STRING" id="9986.ENSOCUP00000032021"/>
<dbReference type="GO" id="GO:0042981">
    <property type="term" value="P:regulation of apoptotic process"/>
    <property type="evidence" value="ECO:0007669"/>
    <property type="project" value="TreeGrafter"/>
</dbReference>
<reference evidence="9" key="3">
    <citation type="submission" date="2025-09" db="UniProtKB">
        <authorList>
            <consortium name="Ensembl"/>
        </authorList>
    </citation>
    <scope>IDENTIFICATION</scope>
    <source>
        <strain evidence="9">Thorbecke</strain>
    </source>
</reference>
<evidence type="ECO:0000313" key="9">
    <source>
        <dbReference type="Ensembl" id="ENSOCUP00000032021.1"/>
    </source>
</evidence>
<feature type="domain" description="USP" evidence="8">
    <location>
        <begin position="78"/>
        <end position="356"/>
    </location>
</feature>
<evidence type="ECO:0000259" key="8">
    <source>
        <dbReference type="PROSITE" id="PS50235"/>
    </source>
</evidence>
<sequence>LKKKKIYLNGEWDGEWQMNEEKEGEETHGGVCLPGKSPPSPQKELPLQSDLASGATHLAPSGGASLSCSWKRPYGIGAGLQNTGNTCYLNAALQCLTCRRSDRCILCAVETHFLWALHSPGDVIQPCQVLAAGFHTNRQEDAHEFLMFALDVLKAAGLPGLTDGVGPQEDQSPSQKIVGGHWRAQIQCLQCQGISETLDPYLEIALDIKTADSVEQALQHLVHPEELAGENAYHCATCLQKTAASKTLTLQSAGKVLLFVLKRFSEFTGEKLGGQVHYPECLDMRPYMSQQNGRPLDYVLYAVLVHVGLRCQSGHYFCYVKAGSGHWYKMDDAKVTACDTTCVLNQSAYVLFYVRKSGVGGEHGTVSPGRGPSDLEAANTRGHTPGELERPSPLEAGESEEHLEQTTQDLTLDAWQALQAQNTPRSAFSLRTVEPTLPSNAIVIHQARSAAGMRKHHPDQERALLHGAAGHITQQVAMNPGNLPCPGGRSKPPKRKNKPAKRPLLLLFR</sequence>
<reference evidence="9 10" key="1">
    <citation type="journal article" date="2011" name="Nature">
        <title>A high-resolution map of human evolutionary constraint using 29 mammals.</title>
        <authorList>
            <person name="Lindblad-Toh K."/>
            <person name="Garber M."/>
            <person name="Zuk O."/>
            <person name="Lin M.F."/>
            <person name="Parker B.J."/>
            <person name="Washietl S."/>
            <person name="Kheradpour P."/>
            <person name="Ernst J."/>
            <person name="Jordan G."/>
            <person name="Mauceli E."/>
            <person name="Ward L.D."/>
            <person name="Lowe C.B."/>
            <person name="Holloway A.K."/>
            <person name="Clamp M."/>
            <person name="Gnerre S."/>
            <person name="Alfoldi J."/>
            <person name="Beal K."/>
            <person name="Chang J."/>
            <person name="Clawson H."/>
            <person name="Cuff J."/>
            <person name="Di Palma F."/>
            <person name="Fitzgerald S."/>
            <person name="Flicek P."/>
            <person name="Guttman M."/>
            <person name="Hubisz M.J."/>
            <person name="Jaffe D.B."/>
            <person name="Jungreis I."/>
            <person name="Kent W.J."/>
            <person name="Kostka D."/>
            <person name="Lara M."/>
            <person name="Martins A.L."/>
            <person name="Massingham T."/>
            <person name="Moltke I."/>
            <person name="Raney B.J."/>
            <person name="Rasmussen M.D."/>
            <person name="Robinson J."/>
            <person name="Stark A."/>
            <person name="Vilella A.J."/>
            <person name="Wen J."/>
            <person name="Xie X."/>
            <person name="Zody M.C."/>
            <person name="Baldwin J."/>
            <person name="Bloom T."/>
            <person name="Chin C.W."/>
            <person name="Heiman D."/>
            <person name="Nicol R."/>
            <person name="Nusbaum C."/>
            <person name="Young S."/>
            <person name="Wilkinson J."/>
            <person name="Worley K.C."/>
            <person name="Kovar C.L."/>
            <person name="Muzny D.M."/>
            <person name="Gibbs R.A."/>
            <person name="Cree A."/>
            <person name="Dihn H.H."/>
            <person name="Fowler G."/>
            <person name="Jhangiani S."/>
            <person name="Joshi V."/>
            <person name="Lee S."/>
            <person name="Lewis L.R."/>
            <person name="Nazareth L.V."/>
            <person name="Okwuonu G."/>
            <person name="Santibanez J."/>
            <person name="Warren W.C."/>
            <person name="Mardis E.R."/>
            <person name="Weinstock G.M."/>
            <person name="Wilson R.K."/>
            <person name="Delehaunty K."/>
            <person name="Dooling D."/>
            <person name="Fronik C."/>
            <person name="Fulton L."/>
            <person name="Fulton B."/>
            <person name="Graves T."/>
            <person name="Minx P."/>
            <person name="Sodergren E."/>
            <person name="Birney E."/>
            <person name="Margulies E.H."/>
            <person name="Herrero J."/>
            <person name="Green E.D."/>
            <person name="Haussler D."/>
            <person name="Siepel A."/>
            <person name="Goldman N."/>
            <person name="Pollard K.S."/>
            <person name="Pedersen J.S."/>
            <person name="Lander E.S."/>
            <person name="Kellis M."/>
        </authorList>
    </citation>
    <scope>NUCLEOTIDE SEQUENCE [LARGE SCALE GENOMIC DNA]</scope>
    <source>
        <strain evidence="10">Thorbecke</strain>
    </source>
</reference>
<proteinExistence type="inferred from homology"/>
<keyword evidence="2 6" id="KW-0645">Protease</keyword>
<feature type="region of interest" description="Disordered" evidence="7">
    <location>
        <begin position="362"/>
        <end position="406"/>
    </location>
</feature>
<dbReference type="InterPro" id="IPR028889">
    <property type="entry name" value="USP"/>
</dbReference>
<dbReference type="Ensembl" id="ENSOCUT00000025769.2">
    <property type="protein sequence ID" value="ENSOCUP00000032021.1"/>
    <property type="gene ID" value="ENSOCUG00000023640.2"/>
</dbReference>
<comment type="similarity">
    <text evidence="6">Belongs to the peptidase C19 family.</text>
</comment>
<dbReference type="PROSITE" id="PS50235">
    <property type="entry name" value="USP_3"/>
    <property type="match status" value="1"/>
</dbReference>
<dbReference type="Proteomes" id="UP000001811">
    <property type="component" value="Unplaced"/>
</dbReference>
<name>A0A5F9CEI9_RABIT</name>
<dbReference type="InterPro" id="IPR050164">
    <property type="entry name" value="Peptidase_C19"/>
</dbReference>